<dbReference type="Pfam" id="PF13472">
    <property type="entry name" value="Lipase_GDSL_2"/>
    <property type="match status" value="1"/>
</dbReference>
<sequence length="255" mass="27448">MKHLFYGIASWLLAPVAIVSGLRVRAGTPRLSPPQGRPFGVAGQADIAPLRLLVVGDSSAAGVGVDDVSETVGAQLAAILYERTGKSVSWRNAGANSAVCAEIRDHVVPNLERIDYTHIIIAAGTNDAKNFVTAKKFKRGFGGLLYALRAKWPEAVILWSPVIDMRMVPSLPPLLAHILHMRASIINRMGRQLCKERFAMAAAQLYPHDPAGFSEDGFHAGAAGYRYWAELLADTILEDAGEPATTKTEHAEAAQ</sequence>
<dbReference type="InterPro" id="IPR036514">
    <property type="entry name" value="SGNH_hydro_sf"/>
</dbReference>
<evidence type="ECO:0000259" key="1">
    <source>
        <dbReference type="Pfam" id="PF13472"/>
    </source>
</evidence>
<dbReference type="AlphaFoldDB" id="A0A9X3UD98"/>
<evidence type="ECO:0000313" key="3">
    <source>
        <dbReference type="Proteomes" id="UP001151234"/>
    </source>
</evidence>
<dbReference type="Gene3D" id="3.40.50.1110">
    <property type="entry name" value="SGNH hydrolase"/>
    <property type="match status" value="1"/>
</dbReference>
<name>A0A9X3UD98_9HYPH</name>
<dbReference type="SUPFAM" id="SSF52266">
    <property type="entry name" value="SGNH hydrolase"/>
    <property type="match status" value="1"/>
</dbReference>
<dbReference type="RefSeq" id="WP_267988566.1">
    <property type="nucleotide sequence ID" value="NZ_JAPJZI010000001.1"/>
</dbReference>
<dbReference type="EMBL" id="JAPJZI010000001">
    <property type="protein sequence ID" value="MDA5397093.1"/>
    <property type="molecule type" value="Genomic_DNA"/>
</dbReference>
<organism evidence="2 3">
    <name type="scientific">Hoeflea prorocentri</name>
    <dbReference type="NCBI Taxonomy" id="1922333"/>
    <lineage>
        <taxon>Bacteria</taxon>
        <taxon>Pseudomonadati</taxon>
        <taxon>Pseudomonadota</taxon>
        <taxon>Alphaproteobacteria</taxon>
        <taxon>Hyphomicrobiales</taxon>
        <taxon>Rhizobiaceae</taxon>
        <taxon>Hoeflea</taxon>
    </lineage>
</organism>
<dbReference type="CDD" id="cd01836">
    <property type="entry name" value="FeeA_FeeB_like"/>
    <property type="match status" value="1"/>
</dbReference>
<evidence type="ECO:0000313" key="2">
    <source>
        <dbReference type="EMBL" id="MDA5397093.1"/>
    </source>
</evidence>
<reference evidence="2" key="1">
    <citation type="submission" date="2022-11" db="EMBL/GenBank/DDBJ databases">
        <title>Draft genome sequence of Hoeflea poritis E7-10 and Hoeflea prorocentri PM5-8, separated from scleractinian coral Porites lutea and marine dinoflagellate.</title>
        <authorList>
            <person name="Zhang G."/>
            <person name="Wei Q."/>
            <person name="Cai L."/>
        </authorList>
    </citation>
    <scope>NUCLEOTIDE SEQUENCE</scope>
    <source>
        <strain evidence="2">PM5-8</strain>
    </source>
</reference>
<keyword evidence="2" id="KW-0378">Hydrolase</keyword>
<dbReference type="Proteomes" id="UP001151234">
    <property type="component" value="Unassembled WGS sequence"/>
</dbReference>
<dbReference type="InterPro" id="IPR013830">
    <property type="entry name" value="SGNH_hydro"/>
</dbReference>
<proteinExistence type="predicted"/>
<comment type="caution">
    <text evidence="2">The sequence shown here is derived from an EMBL/GenBank/DDBJ whole genome shotgun (WGS) entry which is preliminary data.</text>
</comment>
<protein>
    <submittedName>
        <fullName evidence="2">SGNH/GDSL hydrolase family protein</fullName>
    </submittedName>
</protein>
<keyword evidence="3" id="KW-1185">Reference proteome</keyword>
<feature type="domain" description="SGNH hydrolase-type esterase" evidence="1">
    <location>
        <begin position="54"/>
        <end position="226"/>
    </location>
</feature>
<dbReference type="GO" id="GO:0016788">
    <property type="term" value="F:hydrolase activity, acting on ester bonds"/>
    <property type="evidence" value="ECO:0007669"/>
    <property type="project" value="UniProtKB-ARBA"/>
</dbReference>
<accession>A0A9X3UD98</accession>
<gene>
    <name evidence="2" type="ORF">OQ273_00785</name>
</gene>